<dbReference type="Gene3D" id="3.40.50.150">
    <property type="entry name" value="Vaccinia Virus protein VP39"/>
    <property type="match status" value="1"/>
</dbReference>
<feature type="transmembrane region" description="Helical" evidence="2">
    <location>
        <begin position="235"/>
        <end position="254"/>
    </location>
</feature>
<evidence type="ECO:0000256" key="2">
    <source>
        <dbReference type="SAM" id="Phobius"/>
    </source>
</evidence>
<evidence type="ECO:0000313" key="3">
    <source>
        <dbReference type="EMBL" id="OQW52948.1"/>
    </source>
</evidence>
<dbReference type="InterPro" id="IPR029063">
    <property type="entry name" value="SAM-dependent_MTases_sf"/>
</dbReference>
<evidence type="ECO:0000313" key="4">
    <source>
        <dbReference type="Proteomes" id="UP000192872"/>
    </source>
</evidence>
<dbReference type="NCBIfam" id="NF037959">
    <property type="entry name" value="MFS_SpdSyn"/>
    <property type="match status" value="1"/>
</dbReference>
<reference evidence="3 4" key="1">
    <citation type="journal article" date="2017" name="Water Res.">
        <title>Comammox in drinking water systems.</title>
        <authorList>
            <person name="Wang Y."/>
            <person name="Ma L."/>
            <person name="Mao Y."/>
            <person name="Jiang X."/>
            <person name="Xia Y."/>
            <person name="Yu K."/>
            <person name="Li B."/>
            <person name="Zhang T."/>
        </authorList>
    </citation>
    <scope>NUCLEOTIDE SEQUENCE [LARGE SCALE GENOMIC DNA]</scope>
    <source>
        <strain evidence="3">SG_bin8</strain>
    </source>
</reference>
<name>A0A1W9HZP6_9HYPH</name>
<feature type="transmembrane region" description="Helical" evidence="2">
    <location>
        <begin position="406"/>
        <end position="423"/>
    </location>
</feature>
<dbReference type="PANTHER" id="PTHR43317:SF1">
    <property type="entry name" value="THERMOSPERMINE SYNTHASE ACAULIS5"/>
    <property type="match status" value="1"/>
</dbReference>
<dbReference type="PANTHER" id="PTHR43317">
    <property type="entry name" value="THERMOSPERMINE SYNTHASE ACAULIS5"/>
    <property type="match status" value="1"/>
</dbReference>
<dbReference type="SUPFAM" id="SSF53335">
    <property type="entry name" value="S-adenosyl-L-methionine-dependent methyltransferases"/>
    <property type="match status" value="1"/>
</dbReference>
<feature type="transmembrane region" description="Helical" evidence="2">
    <location>
        <begin position="316"/>
        <end position="338"/>
    </location>
</feature>
<gene>
    <name evidence="3" type="ORF">A4S15_06010</name>
</gene>
<feature type="transmembrane region" description="Helical" evidence="2">
    <location>
        <begin position="160"/>
        <end position="180"/>
    </location>
</feature>
<evidence type="ECO:0008006" key="5">
    <source>
        <dbReference type="Google" id="ProtNLM"/>
    </source>
</evidence>
<feature type="transmembrane region" description="Helical" evidence="2">
    <location>
        <begin position="192"/>
        <end position="215"/>
    </location>
</feature>
<feature type="transmembrane region" description="Helical" evidence="2">
    <location>
        <begin position="14"/>
        <end position="36"/>
    </location>
</feature>
<comment type="caution">
    <text evidence="3">The sequence shown here is derived from an EMBL/GenBank/DDBJ whole genome shotgun (WGS) entry which is preliminary data.</text>
</comment>
<keyword evidence="2" id="KW-0812">Transmembrane</keyword>
<dbReference type="EMBL" id="LWDL01000011">
    <property type="protein sequence ID" value="OQW52948.1"/>
    <property type="molecule type" value="Genomic_DNA"/>
</dbReference>
<evidence type="ECO:0000256" key="1">
    <source>
        <dbReference type="ARBA" id="ARBA00023115"/>
    </source>
</evidence>
<feature type="transmembrane region" description="Helical" evidence="2">
    <location>
        <begin position="260"/>
        <end position="280"/>
    </location>
</feature>
<feature type="transmembrane region" description="Helical" evidence="2">
    <location>
        <begin position="87"/>
        <end position="106"/>
    </location>
</feature>
<feature type="transmembrane region" description="Helical" evidence="2">
    <location>
        <begin position="118"/>
        <end position="139"/>
    </location>
</feature>
<sequence length="750" mass="79951">MAISTLSPASSPNFAVRFALLPLTVAALFLSAALLFSIQPLFTRMVLPVLGGSPSVWSVAMVMFQAVLLAGYAYAHALSSCASIRRATVIHVALMAAAAAFLPIALPGNAALPAGEGSVMWFVTIFLMAVAVPFLAVAGNGPLLQAWFARSQHAAGEDPYHLYAASNIGSFVGLLSYPLIVEPNFGLVAQSSLWSLGFAALAVLIAAAGITAGQAQSKAIIARVTSAAPLAFRRVCQWIALAFIPSALLVAVTAHISSDIAAAPFLWVVPLALFLLTFVLTFRKTPLVSSEVLHRLQLAIIGMVIVARSFALTPDIAVSVLLDLAALFIAAMSAHAALVALRPEKERLTLFYLSMSLGGVLGGSFTALLAPLLFSSIAEFPITLLLCLATPLILAPPTWAKTGKALALGIVIGGAIVSCLYAFPDVTGPQREPVLVLGLVMAVMSFVLLYRHMLAALTVAIALLAGEAWLSPLNGKAESVRSFFGVHRMVASTDGRFRLLFHGTTLHGARQMTDSAGAIVKDAPPTTYYHPESPFADAIDSVRRRKAQFSASIVGLGAGALAWYGRDQNDWRYFEIDPAVVEIALDQRQFGFMSPDDRRKISIGDARLTLTSLGDGSQDLIVLDAFSSDSIPTHLLTVEAMSLYARKLAPRGLLLMHVSNRNLELASVVAANAEVLGLTGARRLSTNDDFKNTYRSAADVIALARAPADLDDLIQRAKWWSLAPVADVKPWSDDFTDLPAAIYRRLWSKR</sequence>
<feature type="transmembrane region" description="Helical" evidence="2">
    <location>
        <begin position="380"/>
        <end position="399"/>
    </location>
</feature>
<dbReference type="AlphaFoldDB" id="A0A1W9HZP6"/>
<keyword evidence="2" id="KW-1133">Transmembrane helix</keyword>
<feature type="transmembrane region" description="Helical" evidence="2">
    <location>
        <begin position="56"/>
        <end position="75"/>
    </location>
</feature>
<feature type="transmembrane region" description="Helical" evidence="2">
    <location>
        <begin position="435"/>
        <end position="466"/>
    </location>
</feature>
<keyword evidence="2" id="KW-0472">Membrane</keyword>
<keyword evidence="1" id="KW-0620">Polyamine biosynthesis</keyword>
<dbReference type="Proteomes" id="UP000192872">
    <property type="component" value="Unassembled WGS sequence"/>
</dbReference>
<dbReference type="STRING" id="1827387.A4S15_06010"/>
<accession>A0A1W9HZP6</accession>
<feature type="transmembrane region" description="Helical" evidence="2">
    <location>
        <begin position="350"/>
        <end position="374"/>
    </location>
</feature>
<proteinExistence type="predicted"/>
<dbReference type="RefSeq" id="WP_376801049.1">
    <property type="nucleotide sequence ID" value="NZ_DBNB01000039.1"/>
</dbReference>
<protein>
    <recommendedName>
        <fullName evidence="5">Spermidine synthase</fullName>
    </recommendedName>
</protein>
<organism evidence="3 4">
    <name type="scientific">Candidatus Raskinella chloraquaticus</name>
    <dbReference type="NCBI Taxonomy" id="1951219"/>
    <lineage>
        <taxon>Bacteria</taxon>
        <taxon>Pseudomonadati</taxon>
        <taxon>Pseudomonadota</taxon>
        <taxon>Alphaproteobacteria</taxon>
        <taxon>Hyphomicrobiales</taxon>
        <taxon>Phreatobacteraceae</taxon>
        <taxon>Candidatus Raskinella</taxon>
    </lineage>
</organism>
<feature type="transmembrane region" description="Helical" evidence="2">
    <location>
        <begin position="292"/>
        <end position="310"/>
    </location>
</feature>
<dbReference type="GO" id="GO:0006596">
    <property type="term" value="P:polyamine biosynthetic process"/>
    <property type="evidence" value="ECO:0007669"/>
    <property type="project" value="UniProtKB-KW"/>
</dbReference>